<dbReference type="EMBL" id="CALNXJ010000032">
    <property type="protein sequence ID" value="CAH3138683.1"/>
    <property type="molecule type" value="Genomic_DNA"/>
</dbReference>
<reference evidence="4 5" key="1">
    <citation type="submission" date="2022-05" db="EMBL/GenBank/DDBJ databases">
        <authorList>
            <consortium name="Genoscope - CEA"/>
            <person name="William W."/>
        </authorList>
    </citation>
    <scope>NUCLEOTIDE SEQUENCE [LARGE SCALE GENOMIC DNA]</scope>
</reference>
<dbReference type="InterPro" id="IPR000210">
    <property type="entry name" value="BTB/POZ_dom"/>
</dbReference>
<gene>
    <name evidence="4" type="ORF">PMEA_00018557</name>
</gene>
<evidence type="ECO:0000259" key="3">
    <source>
        <dbReference type="PROSITE" id="PS50097"/>
    </source>
</evidence>
<feature type="domain" description="BTB" evidence="3">
    <location>
        <begin position="22"/>
        <end position="90"/>
    </location>
</feature>
<dbReference type="SUPFAM" id="SSF117281">
    <property type="entry name" value="Kelch motif"/>
    <property type="match status" value="1"/>
</dbReference>
<dbReference type="PIRSF" id="PIRSF037037">
    <property type="entry name" value="Kelch-like_protein_gigaxonin"/>
    <property type="match status" value="1"/>
</dbReference>
<dbReference type="Gene3D" id="1.25.40.420">
    <property type="match status" value="1"/>
</dbReference>
<evidence type="ECO:0000313" key="4">
    <source>
        <dbReference type="EMBL" id="CAH3138683.1"/>
    </source>
</evidence>
<dbReference type="SMART" id="SM00875">
    <property type="entry name" value="BACK"/>
    <property type="match status" value="1"/>
</dbReference>
<evidence type="ECO:0000256" key="1">
    <source>
        <dbReference type="ARBA" id="ARBA00022441"/>
    </source>
</evidence>
<dbReference type="PROSITE" id="PS50097">
    <property type="entry name" value="BTB"/>
    <property type="match status" value="1"/>
</dbReference>
<evidence type="ECO:0000313" key="5">
    <source>
        <dbReference type="Proteomes" id="UP001159428"/>
    </source>
</evidence>
<accession>A0AAU9X6A5</accession>
<dbReference type="Gene3D" id="2.120.10.80">
    <property type="entry name" value="Kelch-type beta propeller"/>
    <property type="match status" value="1"/>
</dbReference>
<dbReference type="Proteomes" id="UP001159428">
    <property type="component" value="Unassembled WGS sequence"/>
</dbReference>
<dbReference type="InterPro" id="IPR011333">
    <property type="entry name" value="SKP1/BTB/POZ_sf"/>
</dbReference>
<keyword evidence="5" id="KW-1185">Reference proteome</keyword>
<keyword evidence="2" id="KW-0677">Repeat</keyword>
<protein>
    <recommendedName>
        <fullName evidence="3">BTB domain-containing protein</fullName>
    </recommendedName>
</protein>
<proteinExistence type="predicted"/>
<evidence type="ECO:0000256" key="2">
    <source>
        <dbReference type="ARBA" id="ARBA00022737"/>
    </source>
</evidence>
<dbReference type="InterPro" id="IPR015915">
    <property type="entry name" value="Kelch-typ_b-propeller"/>
</dbReference>
<dbReference type="InterPro" id="IPR017096">
    <property type="entry name" value="BTB-kelch_protein"/>
</dbReference>
<keyword evidence="1" id="KW-0880">Kelch repeat</keyword>
<dbReference type="PANTHER" id="PTHR45632">
    <property type="entry name" value="LD33804P"/>
    <property type="match status" value="1"/>
</dbReference>
<sequence>MVAHSRILLSKCSQFRREGEFIDIRLKVGDTLFPAHRVVLASYSDYFHSIFTDGKETNQEVIEMKDKSISPEIFKIVMDSIYTGDLHVNQKSVFEVLLAASQLQIASVVQLCCDFVKKEFIENRIDLKNYSVLCTVAVRLGLRDLQEAAEAKMASMYKDVCETKEFLTHISADQLLSLLGRDDLNSPSEAFVFKSVVKWIKYKGEERMPVAGKLIGAVRLGLVDVKIVIEELKTEEMQRFPEVNMHLQESMMHHIMPSHEFAAEKVKPRSMSPVMQSIAYYFDVEAKLWAPLPFVAQSDEETSWYFCAERSGNYLFVARQKHNNVNSIERYDVVNNSWVELPEYVNNHKVDCLCSVGDYLYAISESNPPQRYSLTNNSWQGGVRLEVEERCEKFSTVSATVMNSKIYVIHGYQRNESGFTNALWVDEPAVVHCFDPKYNLWKKLASTCHLHFKSSLLVVNNRLCVAGGWENGWSIRKPAPVEVYDEATNTWSVMPQKHIPPNNLGAVEIEGRVYFIINKFPVDSGIRIPPEEMYQVDLSGWADLAKVERGTVLCYLPVNMANLSRGKISDQG</sequence>
<organism evidence="4 5">
    <name type="scientific">Pocillopora meandrina</name>
    <dbReference type="NCBI Taxonomy" id="46732"/>
    <lineage>
        <taxon>Eukaryota</taxon>
        <taxon>Metazoa</taxon>
        <taxon>Cnidaria</taxon>
        <taxon>Anthozoa</taxon>
        <taxon>Hexacorallia</taxon>
        <taxon>Scleractinia</taxon>
        <taxon>Astrocoeniina</taxon>
        <taxon>Pocilloporidae</taxon>
        <taxon>Pocillopora</taxon>
    </lineage>
</organism>
<dbReference type="PANTHER" id="PTHR45632:SF3">
    <property type="entry name" value="KELCH-LIKE PROTEIN 32"/>
    <property type="match status" value="1"/>
</dbReference>
<dbReference type="InterPro" id="IPR011705">
    <property type="entry name" value="BACK"/>
</dbReference>
<dbReference type="Gene3D" id="3.30.710.10">
    <property type="entry name" value="Potassium Channel Kv1.1, Chain A"/>
    <property type="match status" value="1"/>
</dbReference>
<name>A0AAU9X6A5_9CNID</name>
<dbReference type="SUPFAM" id="SSF54695">
    <property type="entry name" value="POZ domain"/>
    <property type="match status" value="1"/>
</dbReference>
<dbReference type="Pfam" id="PF00651">
    <property type="entry name" value="BTB"/>
    <property type="match status" value="1"/>
</dbReference>
<dbReference type="SMART" id="SM00225">
    <property type="entry name" value="BTB"/>
    <property type="match status" value="1"/>
</dbReference>
<dbReference type="Pfam" id="PF07707">
    <property type="entry name" value="BACK"/>
    <property type="match status" value="1"/>
</dbReference>
<comment type="caution">
    <text evidence="4">The sequence shown here is derived from an EMBL/GenBank/DDBJ whole genome shotgun (WGS) entry which is preliminary data.</text>
</comment>
<dbReference type="AlphaFoldDB" id="A0AAU9X6A5"/>